<keyword evidence="3" id="KW-0808">Transferase</keyword>
<dbReference type="HAMAP" id="MF_00423">
    <property type="entry name" value="SelA"/>
    <property type="match status" value="1"/>
</dbReference>
<evidence type="ECO:0000256" key="2">
    <source>
        <dbReference type="ARBA" id="ARBA00022490"/>
    </source>
</evidence>
<dbReference type="Gene3D" id="3.90.1150.180">
    <property type="match status" value="1"/>
</dbReference>
<evidence type="ECO:0000256" key="5">
    <source>
        <dbReference type="ARBA" id="ARBA00022917"/>
    </source>
</evidence>
<organism evidence="8">
    <name type="scientific">marine metagenome</name>
    <dbReference type="NCBI Taxonomy" id="408172"/>
    <lineage>
        <taxon>unclassified sequences</taxon>
        <taxon>metagenomes</taxon>
        <taxon>ecological metagenomes</taxon>
    </lineage>
</organism>
<dbReference type="Pfam" id="PF03841">
    <property type="entry name" value="SelA"/>
    <property type="match status" value="1"/>
</dbReference>
<dbReference type="InterPro" id="IPR018319">
    <property type="entry name" value="SelA-like"/>
</dbReference>
<dbReference type="GO" id="GO:0001514">
    <property type="term" value="P:selenocysteine incorporation"/>
    <property type="evidence" value="ECO:0007669"/>
    <property type="project" value="InterPro"/>
</dbReference>
<reference evidence="8" key="1">
    <citation type="submission" date="2018-05" db="EMBL/GenBank/DDBJ databases">
        <authorList>
            <person name="Lanie J.A."/>
            <person name="Ng W.-L."/>
            <person name="Kazmierczak K.M."/>
            <person name="Andrzejewski T.M."/>
            <person name="Davidsen T.M."/>
            <person name="Wayne K.J."/>
            <person name="Tettelin H."/>
            <person name="Glass J.I."/>
            <person name="Rusch D."/>
            <person name="Podicherti R."/>
            <person name="Tsui H.-C.T."/>
            <person name="Winkler M.E."/>
        </authorList>
    </citation>
    <scope>NUCLEOTIDE SEQUENCE</scope>
</reference>
<proteinExistence type="inferred from homology"/>
<name>A0A381SGR0_9ZZZZ</name>
<gene>
    <name evidence="8" type="ORF">METZ01_LOCUS56109</name>
</gene>
<dbReference type="SUPFAM" id="SSF53383">
    <property type="entry name" value="PLP-dependent transferases"/>
    <property type="match status" value="1"/>
</dbReference>
<evidence type="ECO:0000256" key="3">
    <source>
        <dbReference type="ARBA" id="ARBA00022679"/>
    </source>
</evidence>
<dbReference type="EMBL" id="UINC01003088">
    <property type="protein sequence ID" value="SVA03255.1"/>
    <property type="molecule type" value="Genomic_DNA"/>
</dbReference>
<evidence type="ECO:0000259" key="7">
    <source>
        <dbReference type="Pfam" id="PF12390"/>
    </source>
</evidence>
<keyword evidence="2" id="KW-0963">Cytoplasm</keyword>
<evidence type="ECO:0000256" key="1">
    <source>
        <dbReference type="ARBA" id="ARBA00001933"/>
    </source>
</evidence>
<comment type="cofactor">
    <cofactor evidence="1">
        <name>pyridoxal 5'-phosphate</name>
        <dbReference type="ChEBI" id="CHEBI:597326"/>
    </cofactor>
</comment>
<keyword evidence="4" id="KW-0663">Pyridoxal phosphate</keyword>
<protein>
    <recommendedName>
        <fullName evidence="7">L-seryl-tRNA selenium transferase N-terminal domain-containing protein</fullName>
    </recommendedName>
</protein>
<feature type="domain" description="L-seryl-tRNA selenium transferase N-terminal" evidence="7">
    <location>
        <begin position="6"/>
        <end position="45"/>
    </location>
</feature>
<dbReference type="InterPro" id="IPR004534">
    <property type="entry name" value="SelA_trans"/>
</dbReference>
<dbReference type="InterPro" id="IPR025862">
    <property type="entry name" value="SelA_trans_N_dom"/>
</dbReference>
<dbReference type="NCBIfam" id="TIGR00474">
    <property type="entry name" value="selA"/>
    <property type="match status" value="1"/>
</dbReference>
<evidence type="ECO:0000313" key="8">
    <source>
        <dbReference type="EMBL" id="SVA03255.1"/>
    </source>
</evidence>
<dbReference type="InterPro" id="IPR015424">
    <property type="entry name" value="PyrdxlP-dep_Trfase"/>
</dbReference>
<dbReference type="PANTHER" id="PTHR32328">
    <property type="entry name" value="L-SERYL-TRNA(SEC) SELENIUM TRANSFERASE"/>
    <property type="match status" value="1"/>
</dbReference>
<dbReference type="Pfam" id="PF12390">
    <property type="entry name" value="Se-cys_synth_N"/>
    <property type="match status" value="1"/>
</dbReference>
<keyword evidence="6" id="KW-0711">Selenium</keyword>
<dbReference type="AlphaFoldDB" id="A0A381SGR0"/>
<sequence length="459" mass="49176">MTESAYRSLPSVDALLQNDEVIRLAANFSRSLITTIARDVLSDARSSIKNTGESLSVDQLTAQITQRVQRISRNWPNVVINATGVVLHTNLGRSPLSPRAAKAATTSASIYSDVEFALSTGKRGDRNSHISNLIAQVTEAEAGIAVNNNAAGVLLTLATIAGDKQVKSEVIVSRGESVEIGGGFRIPDVMQQSGATLVEVGTTNRTYASDYESAITSNTAAILKVHPSNFVVDGFTHTAELKDVVAVAKQHDLPVINDLGSGCLLDTRQYGLKQEPQVQSSISDGATLTLFSGDKLIGGPQAGLIAGEQKWVERVSKHPLARAVRIDKVTLSAMSSTLVAYLTGTHEKEIPIWNMISLSESILANRAEKWQSKTGAGTVEQARSTIGGGSLPGQTLPTYVLVIDYKGSAQNFVRCLRESPVAVVARIENNRIILDPRTVLPDQDDAVIETIKFALDKCY</sequence>
<evidence type="ECO:0000256" key="4">
    <source>
        <dbReference type="ARBA" id="ARBA00022898"/>
    </source>
</evidence>
<keyword evidence="5" id="KW-0648">Protein biosynthesis</keyword>
<dbReference type="PANTHER" id="PTHR32328:SF0">
    <property type="entry name" value="L-SERYL-TRNA(SEC) SELENIUM TRANSFERASE"/>
    <property type="match status" value="1"/>
</dbReference>
<dbReference type="InterPro" id="IPR015421">
    <property type="entry name" value="PyrdxlP-dep_Trfase_major"/>
</dbReference>
<dbReference type="GO" id="GO:0005737">
    <property type="term" value="C:cytoplasm"/>
    <property type="evidence" value="ECO:0007669"/>
    <property type="project" value="InterPro"/>
</dbReference>
<dbReference type="GO" id="GO:0004125">
    <property type="term" value="F:L-seryl-tRNA(Sec) selenium transferase activity"/>
    <property type="evidence" value="ECO:0007669"/>
    <property type="project" value="InterPro"/>
</dbReference>
<dbReference type="Gene3D" id="3.40.640.10">
    <property type="entry name" value="Type I PLP-dependent aspartate aminotransferase-like (Major domain)"/>
    <property type="match status" value="1"/>
</dbReference>
<accession>A0A381SGR0</accession>
<evidence type="ECO:0000256" key="6">
    <source>
        <dbReference type="ARBA" id="ARBA00023266"/>
    </source>
</evidence>